<evidence type="ECO:0000313" key="2">
    <source>
        <dbReference type="Proteomes" id="UP000231194"/>
    </source>
</evidence>
<organism evidence="1 2">
    <name type="scientific">Bradyrhizobium forestalis</name>
    <dbReference type="NCBI Taxonomy" id="1419263"/>
    <lineage>
        <taxon>Bacteria</taxon>
        <taxon>Pseudomonadati</taxon>
        <taxon>Pseudomonadota</taxon>
        <taxon>Alphaproteobacteria</taxon>
        <taxon>Hyphomicrobiales</taxon>
        <taxon>Nitrobacteraceae</taxon>
        <taxon>Bradyrhizobium</taxon>
    </lineage>
</organism>
<dbReference type="Pfam" id="PF08843">
    <property type="entry name" value="AbiEii"/>
    <property type="match status" value="1"/>
</dbReference>
<gene>
    <name evidence="1" type="ORF">CVM73_31070</name>
</gene>
<sequence length="271" mass="30802">MIPRDYISEWRAHAPWVQDIQVEQDLVICRALVEIFTHPVLSKALAFRGGTALYKLYITPAARYSEDIDLVQVRAEPAGAVMEALRSVLDPWLGTPRWKQTEGRVTFVYRFASEDTPPINMRLKVETNTREHFAVHGFKQVPFSVSSRWFEGKCDISTYELDELLGTKLRALYQRKKGRDLFDLAVALKQDGVDPDRIVKTFATYMDHGGHNITRALFEQNMHQKMTDAQFTADISPLLATGYSWDINQASDEIAAALIEKLPGDPWRGGT</sequence>
<dbReference type="GO" id="GO:0016740">
    <property type="term" value="F:transferase activity"/>
    <property type="evidence" value="ECO:0007669"/>
    <property type="project" value="UniProtKB-KW"/>
</dbReference>
<dbReference type="AlphaFoldDB" id="A0A2M8R0R1"/>
<dbReference type="Gene3D" id="3.10.450.620">
    <property type="entry name" value="JHP933, nucleotidyltransferase-like core domain"/>
    <property type="match status" value="1"/>
</dbReference>
<keyword evidence="1" id="KW-0808">Transferase</keyword>
<reference evidence="1 2" key="1">
    <citation type="submission" date="2017-11" db="EMBL/GenBank/DDBJ databases">
        <title>Bradyrhizobium forestalis sp. nov., an efficient nitrogen-fixing bacterium isolated from nodules of forest legume species in the Amazon.</title>
        <authorList>
            <person name="Costa E.M."/>
            <person name="Guimaraes A."/>
            <person name="Carvalho T.S."/>
            <person name="Rodrigues T.L."/>
            <person name="Ribeiro P.R.A."/>
            <person name="Lebbe L."/>
            <person name="Willems A."/>
            <person name="Moreira F.M.S."/>
        </authorList>
    </citation>
    <scope>NUCLEOTIDE SEQUENCE [LARGE SCALE GENOMIC DNA]</scope>
    <source>
        <strain evidence="1 2">INPA54B</strain>
    </source>
</reference>
<dbReference type="EMBL" id="PGVG01000037">
    <property type="protein sequence ID" value="PJG51415.1"/>
    <property type="molecule type" value="Genomic_DNA"/>
</dbReference>
<dbReference type="InterPro" id="IPR014942">
    <property type="entry name" value="AbiEii"/>
</dbReference>
<protein>
    <submittedName>
        <fullName evidence="1">Nucleotidyl transferase AbiEii/AbiGii toxin family protein</fullName>
    </submittedName>
</protein>
<name>A0A2M8R0R1_9BRAD</name>
<proteinExistence type="predicted"/>
<comment type="caution">
    <text evidence="1">The sequence shown here is derived from an EMBL/GenBank/DDBJ whole genome shotgun (WGS) entry which is preliminary data.</text>
</comment>
<evidence type="ECO:0000313" key="1">
    <source>
        <dbReference type="EMBL" id="PJG51415.1"/>
    </source>
</evidence>
<dbReference type="Proteomes" id="UP000231194">
    <property type="component" value="Unassembled WGS sequence"/>
</dbReference>
<dbReference type="RefSeq" id="WP_100235570.1">
    <property type="nucleotide sequence ID" value="NZ_PGVG01000037.1"/>
</dbReference>
<dbReference type="OrthoDB" id="1550603at2"/>
<accession>A0A2M8R0R1</accession>
<keyword evidence="2" id="KW-1185">Reference proteome</keyword>